<comment type="caution">
    <text evidence="2">The sequence shown here is derived from an EMBL/GenBank/DDBJ whole genome shotgun (WGS) entry which is preliminary data.</text>
</comment>
<feature type="coiled-coil region" evidence="1">
    <location>
        <begin position="85"/>
        <end position="157"/>
    </location>
</feature>
<sequence length="221" mass="24415">MKIIYTRIAAAAALETGIIANPDYYENPNLKAKEVIIYGNYPKIQKDYESLEVPVEVRKLEEPQKTTLATVNVEVGVTPELQTVIDDAKAECEKVVEENTQLKQKIAILEQAGGNQSELLSENSRLKDAAVLADKALKDAEAQVVGIKTEFEAFKNDIPAMQARIVELEAGKSAENPATETAANDFENWSNDQLKEYLASKNIGYKPSATKAELFKLIPKE</sequence>
<gene>
    <name evidence="2" type="ORF">J512_3753</name>
</gene>
<dbReference type="EMBL" id="JEWH01000073">
    <property type="protein sequence ID" value="EXB03790.1"/>
    <property type="molecule type" value="Genomic_DNA"/>
</dbReference>
<evidence type="ECO:0000313" key="3">
    <source>
        <dbReference type="Proteomes" id="UP000020595"/>
    </source>
</evidence>
<dbReference type="Pfam" id="PF10281">
    <property type="entry name" value="Ish1"/>
    <property type="match status" value="1"/>
</dbReference>
<organism evidence="2 3">
    <name type="scientific">Acinetobacter baumannii (strain 1295743)</name>
    <dbReference type="NCBI Taxonomy" id="1310613"/>
    <lineage>
        <taxon>Bacteria</taxon>
        <taxon>Pseudomonadati</taxon>
        <taxon>Pseudomonadota</taxon>
        <taxon>Gammaproteobacteria</taxon>
        <taxon>Moraxellales</taxon>
        <taxon>Moraxellaceae</taxon>
        <taxon>Acinetobacter</taxon>
        <taxon>Acinetobacter calcoaceticus/baumannii complex</taxon>
    </lineage>
</organism>
<accession>A0A009HL65</accession>
<dbReference type="InterPro" id="IPR036361">
    <property type="entry name" value="SAP_dom_sf"/>
</dbReference>
<protein>
    <submittedName>
        <fullName evidence="2">Stress-responsive nuclear envelope family protein</fullName>
    </submittedName>
</protein>
<proteinExistence type="predicted"/>
<dbReference type="AlphaFoldDB" id="A0A009HL65"/>
<keyword evidence="1" id="KW-0175">Coiled coil</keyword>
<name>A0A009HL65_ACIB9</name>
<dbReference type="InterPro" id="IPR018803">
    <property type="entry name" value="Ish1/Msc1-like"/>
</dbReference>
<dbReference type="PATRIC" id="fig|1310613.3.peg.3591"/>
<dbReference type="Proteomes" id="UP000020595">
    <property type="component" value="Unassembled WGS sequence"/>
</dbReference>
<evidence type="ECO:0000256" key="1">
    <source>
        <dbReference type="SAM" id="Coils"/>
    </source>
</evidence>
<dbReference type="Gene3D" id="1.10.720.30">
    <property type="entry name" value="SAP domain"/>
    <property type="match status" value="1"/>
</dbReference>
<evidence type="ECO:0000313" key="2">
    <source>
        <dbReference type="EMBL" id="EXB03790.1"/>
    </source>
</evidence>
<dbReference type="RefSeq" id="WP_032023227.1">
    <property type="nucleotide sequence ID" value="NZ_JEWH01000073.1"/>
</dbReference>
<reference evidence="2 3" key="1">
    <citation type="submission" date="2014-02" db="EMBL/GenBank/DDBJ databases">
        <title>Comparative genomics and transcriptomics to identify genetic mechanisms underlying the emergence of carbapenem resistant Acinetobacter baumannii (CRAb).</title>
        <authorList>
            <person name="Harris A.D."/>
            <person name="Johnson K.J."/>
            <person name="George J."/>
            <person name="Shefchek K."/>
            <person name="Daugherty S.C."/>
            <person name="Parankush S."/>
            <person name="Sadzewicz L."/>
            <person name="Tallon L."/>
            <person name="Sengamalay N."/>
            <person name="Hazen T.H."/>
            <person name="Rasko D.A."/>
        </authorList>
    </citation>
    <scope>NUCLEOTIDE SEQUENCE [LARGE SCALE GENOMIC DNA]</scope>
    <source>
        <strain evidence="2 3">1295743</strain>
    </source>
</reference>